<comment type="caution">
    <text evidence="2">The sequence shown here is derived from an EMBL/GenBank/DDBJ whole genome shotgun (WGS) entry which is preliminary data.</text>
</comment>
<feature type="region of interest" description="Disordered" evidence="1">
    <location>
        <begin position="1"/>
        <end position="27"/>
    </location>
</feature>
<dbReference type="AlphaFoldDB" id="A0ABD2CQJ9"/>
<dbReference type="EMBL" id="JAYRBN010000035">
    <property type="protein sequence ID" value="KAL2747386.1"/>
    <property type="molecule type" value="Genomic_DNA"/>
</dbReference>
<proteinExistence type="predicted"/>
<feature type="compositionally biased region" description="Basic and acidic residues" evidence="1">
    <location>
        <begin position="13"/>
        <end position="27"/>
    </location>
</feature>
<accession>A0ABD2CQJ9</accession>
<keyword evidence="3" id="KW-1185">Reference proteome</keyword>
<organism evidence="2 3">
    <name type="scientific">Vespula maculifrons</name>
    <name type="common">Eastern yellow jacket</name>
    <name type="synonym">Wasp</name>
    <dbReference type="NCBI Taxonomy" id="7453"/>
    <lineage>
        <taxon>Eukaryota</taxon>
        <taxon>Metazoa</taxon>
        <taxon>Ecdysozoa</taxon>
        <taxon>Arthropoda</taxon>
        <taxon>Hexapoda</taxon>
        <taxon>Insecta</taxon>
        <taxon>Pterygota</taxon>
        <taxon>Neoptera</taxon>
        <taxon>Endopterygota</taxon>
        <taxon>Hymenoptera</taxon>
        <taxon>Apocrita</taxon>
        <taxon>Aculeata</taxon>
        <taxon>Vespoidea</taxon>
        <taxon>Vespidae</taxon>
        <taxon>Vespinae</taxon>
        <taxon>Vespula</taxon>
    </lineage>
</organism>
<evidence type="ECO:0000256" key="1">
    <source>
        <dbReference type="SAM" id="MobiDB-lite"/>
    </source>
</evidence>
<evidence type="ECO:0000313" key="2">
    <source>
        <dbReference type="EMBL" id="KAL2747386.1"/>
    </source>
</evidence>
<gene>
    <name evidence="2" type="ORF">V1477_004078</name>
</gene>
<sequence length="124" mass="14264">MPADISECPSNLPEREKRNLSTPEKDSLNTRIKIQIPPWSLADGTDVARGNTRTNGDSTLKSTIRDAFRFGSFRFLSELEMYKTPLTDRSTVHTVGFRHLETRPVVSIFRSENQNLELEREKRL</sequence>
<protein>
    <submittedName>
        <fullName evidence="2">Uncharacterized protein</fullName>
    </submittedName>
</protein>
<reference evidence="2 3" key="1">
    <citation type="journal article" date="2024" name="Ann. Entomol. Soc. Am.">
        <title>Genomic analyses of the southern and eastern yellowjacket wasps (Hymenoptera: Vespidae) reveal evolutionary signatures of social life.</title>
        <authorList>
            <person name="Catto M.A."/>
            <person name="Caine P.B."/>
            <person name="Orr S.E."/>
            <person name="Hunt B.G."/>
            <person name="Goodisman M.A.D."/>
        </authorList>
    </citation>
    <scope>NUCLEOTIDE SEQUENCE [LARGE SCALE GENOMIC DNA]</scope>
    <source>
        <strain evidence="2">232</strain>
        <tissue evidence="2">Head and thorax</tissue>
    </source>
</reference>
<name>A0ABD2CQJ9_VESMC</name>
<evidence type="ECO:0000313" key="3">
    <source>
        <dbReference type="Proteomes" id="UP001607303"/>
    </source>
</evidence>
<dbReference type="Proteomes" id="UP001607303">
    <property type="component" value="Unassembled WGS sequence"/>
</dbReference>